<dbReference type="InterPro" id="IPR013149">
    <property type="entry name" value="ADH-like_C"/>
</dbReference>
<dbReference type="Pfam" id="PF00107">
    <property type="entry name" value="ADH_zinc_N"/>
    <property type="match status" value="1"/>
</dbReference>
<evidence type="ECO:0000313" key="5">
    <source>
        <dbReference type="Proteomes" id="UP001370590"/>
    </source>
</evidence>
<dbReference type="InterPro" id="IPR020843">
    <property type="entry name" value="ER"/>
</dbReference>
<dbReference type="Gene3D" id="3.90.180.10">
    <property type="entry name" value="Medium-chain alcohol dehydrogenases, catalytic domain"/>
    <property type="match status" value="1"/>
</dbReference>
<accession>A0ABU8SK95</accession>
<dbReference type="RefSeq" id="WP_339960146.1">
    <property type="nucleotide sequence ID" value="NZ_JAWMWH010000001.1"/>
</dbReference>
<sequence>MKAITINSLKQANPIIDMPTPELQPGNVLIKVHATAVNHVDLAWVSGKRKPDDTILGLELAGEVVDAGDSNVKVGQRVAALVDKGGYAEFASVPADRLIPLPDDVSYAKGASIPESYLTAYQTLFLIGNLQENQTVLIHAGASGVGTAAIQLAKQIKHATVITTSSTEKTAICKANGADYAIDYKQQDFEAEVDKITNHRGVDLVLDFIGADYFNANVNSVATDGQLVLIGDLSGSIVNNVNLRYIMMKRMSITGTLLSTRSPEYKAKLTAEFVAKTKALFADQTLEPTVGAEFDLQDALSAQKYMHDQKNVGKIVLKV</sequence>
<organism evidence="4 5">
    <name type="scientific">Nicoliella lavandulae</name>
    <dbReference type="NCBI Taxonomy" id="3082954"/>
    <lineage>
        <taxon>Bacteria</taxon>
        <taxon>Bacillati</taxon>
        <taxon>Bacillota</taxon>
        <taxon>Bacilli</taxon>
        <taxon>Lactobacillales</taxon>
        <taxon>Lactobacillaceae</taxon>
        <taxon>Nicoliella</taxon>
    </lineage>
</organism>
<evidence type="ECO:0000256" key="2">
    <source>
        <dbReference type="ARBA" id="ARBA00023002"/>
    </source>
</evidence>
<dbReference type="Proteomes" id="UP001370590">
    <property type="component" value="Unassembled WGS sequence"/>
</dbReference>
<evidence type="ECO:0000313" key="4">
    <source>
        <dbReference type="EMBL" id="MEJ6400336.1"/>
    </source>
</evidence>
<dbReference type="SMART" id="SM00829">
    <property type="entry name" value="PKS_ER"/>
    <property type="match status" value="1"/>
</dbReference>
<dbReference type="Pfam" id="PF08240">
    <property type="entry name" value="ADH_N"/>
    <property type="match status" value="1"/>
</dbReference>
<proteinExistence type="predicted"/>
<feature type="domain" description="Enoyl reductase (ER)" evidence="3">
    <location>
        <begin position="7"/>
        <end position="317"/>
    </location>
</feature>
<keyword evidence="1" id="KW-0521">NADP</keyword>
<dbReference type="EMBL" id="JAWMWH010000001">
    <property type="protein sequence ID" value="MEJ6400336.1"/>
    <property type="molecule type" value="Genomic_DNA"/>
</dbReference>
<name>A0ABU8SK95_9LACO</name>
<evidence type="ECO:0000256" key="1">
    <source>
        <dbReference type="ARBA" id="ARBA00022857"/>
    </source>
</evidence>
<gene>
    <name evidence="4" type="ORF">R4146_04010</name>
</gene>
<keyword evidence="5" id="KW-1185">Reference proteome</keyword>
<dbReference type="Gene3D" id="3.40.50.720">
    <property type="entry name" value="NAD(P)-binding Rossmann-like Domain"/>
    <property type="match status" value="1"/>
</dbReference>
<dbReference type="InterPro" id="IPR014189">
    <property type="entry name" value="Quinone_OxRdtase_PIG3"/>
</dbReference>
<reference evidence="4 5" key="1">
    <citation type="submission" date="2023-10" db="EMBL/GenBank/DDBJ databases">
        <title>Nicoliella lavandulae sp. nov. isolated from Lavandula angustifolia flowers.</title>
        <authorList>
            <person name="Alcantara C."/>
            <person name="Zuniga M."/>
            <person name="Landete J.M."/>
            <person name="Monedero V."/>
        </authorList>
    </citation>
    <scope>NUCLEOTIDE SEQUENCE [LARGE SCALE GENOMIC DNA]</scope>
    <source>
        <strain evidence="4 5">Es01</strain>
    </source>
</reference>
<dbReference type="PANTHER" id="PTHR48106:SF18">
    <property type="entry name" value="QUINONE OXIDOREDUCTASE PIG3"/>
    <property type="match status" value="1"/>
</dbReference>
<dbReference type="NCBIfam" id="TIGR02824">
    <property type="entry name" value="quinone_pig3"/>
    <property type="match status" value="1"/>
</dbReference>
<comment type="caution">
    <text evidence="4">The sequence shown here is derived from an EMBL/GenBank/DDBJ whole genome shotgun (WGS) entry which is preliminary data.</text>
</comment>
<evidence type="ECO:0000259" key="3">
    <source>
        <dbReference type="SMART" id="SM00829"/>
    </source>
</evidence>
<dbReference type="InterPro" id="IPR036291">
    <property type="entry name" value="NAD(P)-bd_dom_sf"/>
</dbReference>
<dbReference type="InterPro" id="IPR011032">
    <property type="entry name" value="GroES-like_sf"/>
</dbReference>
<dbReference type="SUPFAM" id="SSF51735">
    <property type="entry name" value="NAD(P)-binding Rossmann-fold domains"/>
    <property type="match status" value="1"/>
</dbReference>
<dbReference type="CDD" id="cd05276">
    <property type="entry name" value="p53_inducible_oxidoreductase"/>
    <property type="match status" value="1"/>
</dbReference>
<dbReference type="SUPFAM" id="SSF50129">
    <property type="entry name" value="GroES-like"/>
    <property type="match status" value="1"/>
</dbReference>
<protein>
    <submittedName>
        <fullName evidence="4">NAD(P)H-quinone oxidoreductase</fullName>
    </submittedName>
</protein>
<dbReference type="PANTHER" id="PTHR48106">
    <property type="entry name" value="QUINONE OXIDOREDUCTASE PIG3-RELATED"/>
    <property type="match status" value="1"/>
</dbReference>
<keyword evidence="2" id="KW-0560">Oxidoreductase</keyword>
<dbReference type="InterPro" id="IPR013154">
    <property type="entry name" value="ADH-like_N"/>
</dbReference>